<evidence type="ECO:0000256" key="2">
    <source>
        <dbReference type="ARBA" id="ARBA00023002"/>
    </source>
</evidence>
<name>A0A0D3KTY6_EMIH1</name>
<dbReference type="PaxDb" id="2903-EOD12353"/>
<accession>A0A0D3KTY6</accession>
<evidence type="ECO:0000256" key="1">
    <source>
        <dbReference type="ARBA" id="ARBA00022630"/>
    </source>
</evidence>
<evidence type="ECO:0000313" key="4">
    <source>
        <dbReference type="EnsemblProtists" id="EOD39221"/>
    </source>
</evidence>
<keyword evidence="2" id="KW-0560">Oxidoreductase</keyword>
<dbReference type="EnsemblProtists" id="EOD39221">
    <property type="protein sequence ID" value="EOD39221"/>
    <property type="gene ID" value="EMIHUDRAFT_223717"/>
</dbReference>
<dbReference type="Gene3D" id="3.50.50.60">
    <property type="entry name" value="FAD/NAD(P)-binding domain"/>
    <property type="match status" value="1"/>
</dbReference>
<feature type="domain" description="FAD-dependent oxidoreductase 2 FAD-binding" evidence="3">
    <location>
        <begin position="75"/>
        <end position="105"/>
    </location>
</feature>
<dbReference type="GeneID" id="17284491"/>
<dbReference type="KEGG" id="ehx:EMIHUDRAFT_223717"/>
<sequence>MSLRTAWDAFVSANTVQDAISSHDHLTKECGVGSADFAALHKALSASSIPYRSKQLINLLLESNARRPCAENPLDVVVSGAGPCGLRGAVELAMCGHRVTVLEKRVDFSRVNILMLWKQTANDLLSLGAKAYFPTFNDKADIIHMGTRSIQLTLLKNALLMGVSFSYGAELVAVQAPATSSGKWRALGKPAGIPAAAHAAGAVGFKQCKLGAYEREKHEGRCL</sequence>
<dbReference type="AlphaFoldDB" id="A0A0D3KTY6"/>
<reference evidence="4" key="2">
    <citation type="submission" date="2024-10" db="UniProtKB">
        <authorList>
            <consortium name="EnsemblProtists"/>
        </authorList>
    </citation>
    <scope>IDENTIFICATION</scope>
</reference>
<dbReference type="GO" id="GO:0016491">
    <property type="term" value="F:oxidoreductase activity"/>
    <property type="evidence" value="ECO:0007669"/>
    <property type="project" value="UniProtKB-KW"/>
</dbReference>
<keyword evidence="5" id="KW-1185">Reference proteome</keyword>
<dbReference type="InterPro" id="IPR003953">
    <property type="entry name" value="FAD-dep_OxRdtase_2_FAD-bd"/>
</dbReference>
<dbReference type="KEGG" id="ehx:EMIHUDRAFT_213563"/>
<evidence type="ECO:0000313" key="5">
    <source>
        <dbReference type="Proteomes" id="UP000013827"/>
    </source>
</evidence>
<dbReference type="HOGENOM" id="CLU_1242069_0_0_1"/>
<dbReference type="Pfam" id="PF00890">
    <property type="entry name" value="FAD_binding_2"/>
    <property type="match status" value="1"/>
</dbReference>
<proteinExistence type="predicted"/>
<dbReference type="Proteomes" id="UP000013827">
    <property type="component" value="Unassembled WGS sequence"/>
</dbReference>
<dbReference type="EnsemblProtists" id="EOD12353">
    <property type="protein sequence ID" value="EOD12353"/>
    <property type="gene ID" value="EMIHUDRAFT_213563"/>
</dbReference>
<evidence type="ECO:0000259" key="3">
    <source>
        <dbReference type="Pfam" id="PF00890"/>
    </source>
</evidence>
<reference evidence="5" key="1">
    <citation type="journal article" date="2013" name="Nature">
        <title>Pan genome of the phytoplankton Emiliania underpins its global distribution.</title>
        <authorList>
            <person name="Read B.A."/>
            <person name="Kegel J."/>
            <person name="Klute M.J."/>
            <person name="Kuo A."/>
            <person name="Lefebvre S.C."/>
            <person name="Maumus F."/>
            <person name="Mayer C."/>
            <person name="Miller J."/>
            <person name="Monier A."/>
            <person name="Salamov A."/>
            <person name="Young J."/>
            <person name="Aguilar M."/>
            <person name="Claverie J.M."/>
            <person name="Frickenhaus S."/>
            <person name="Gonzalez K."/>
            <person name="Herman E.K."/>
            <person name="Lin Y.C."/>
            <person name="Napier J."/>
            <person name="Ogata H."/>
            <person name="Sarno A.F."/>
            <person name="Shmutz J."/>
            <person name="Schroeder D."/>
            <person name="de Vargas C."/>
            <person name="Verret F."/>
            <person name="von Dassow P."/>
            <person name="Valentin K."/>
            <person name="Van de Peer Y."/>
            <person name="Wheeler G."/>
            <person name="Dacks J.B."/>
            <person name="Delwiche C.F."/>
            <person name="Dyhrman S.T."/>
            <person name="Glockner G."/>
            <person name="John U."/>
            <person name="Richards T."/>
            <person name="Worden A.Z."/>
            <person name="Zhang X."/>
            <person name="Grigoriev I.V."/>
            <person name="Allen A.E."/>
            <person name="Bidle K."/>
            <person name="Borodovsky M."/>
            <person name="Bowler C."/>
            <person name="Brownlee C."/>
            <person name="Cock J.M."/>
            <person name="Elias M."/>
            <person name="Gladyshev V.N."/>
            <person name="Groth M."/>
            <person name="Guda C."/>
            <person name="Hadaegh A."/>
            <person name="Iglesias-Rodriguez M.D."/>
            <person name="Jenkins J."/>
            <person name="Jones B.M."/>
            <person name="Lawson T."/>
            <person name="Leese F."/>
            <person name="Lindquist E."/>
            <person name="Lobanov A."/>
            <person name="Lomsadze A."/>
            <person name="Malik S.B."/>
            <person name="Marsh M.E."/>
            <person name="Mackinder L."/>
            <person name="Mock T."/>
            <person name="Mueller-Roeber B."/>
            <person name="Pagarete A."/>
            <person name="Parker M."/>
            <person name="Probert I."/>
            <person name="Quesneville H."/>
            <person name="Raines C."/>
            <person name="Rensing S.A."/>
            <person name="Riano-Pachon D.M."/>
            <person name="Richier S."/>
            <person name="Rokitta S."/>
            <person name="Shiraiwa Y."/>
            <person name="Soanes D.M."/>
            <person name="van der Giezen M."/>
            <person name="Wahlund T.M."/>
            <person name="Williams B."/>
            <person name="Wilson W."/>
            <person name="Wolfe G."/>
            <person name="Wurch L.L."/>
        </authorList>
    </citation>
    <scope>NUCLEOTIDE SEQUENCE</scope>
</reference>
<dbReference type="SUPFAM" id="SSF51905">
    <property type="entry name" value="FAD/NAD(P)-binding domain"/>
    <property type="match status" value="1"/>
</dbReference>
<organism evidence="4 5">
    <name type="scientific">Emiliania huxleyi (strain CCMP1516)</name>
    <dbReference type="NCBI Taxonomy" id="280463"/>
    <lineage>
        <taxon>Eukaryota</taxon>
        <taxon>Haptista</taxon>
        <taxon>Haptophyta</taxon>
        <taxon>Prymnesiophyceae</taxon>
        <taxon>Isochrysidales</taxon>
        <taxon>Noelaerhabdaceae</taxon>
        <taxon>Emiliania</taxon>
    </lineage>
</organism>
<dbReference type="RefSeq" id="XP_005791650.1">
    <property type="nucleotide sequence ID" value="XM_005791593.1"/>
</dbReference>
<keyword evidence="1" id="KW-0285">Flavoprotein</keyword>
<dbReference type="GeneID" id="17258538"/>
<dbReference type="InterPro" id="IPR036188">
    <property type="entry name" value="FAD/NAD-bd_sf"/>
</dbReference>
<protein>
    <recommendedName>
        <fullName evidence="3">FAD-dependent oxidoreductase 2 FAD-binding domain-containing protein</fullName>
    </recommendedName>
</protein>
<dbReference type="eggNOG" id="KOG1700">
    <property type="taxonomic scope" value="Eukaryota"/>
</dbReference>
<dbReference type="RefSeq" id="XP_005764782.1">
    <property type="nucleotide sequence ID" value="XM_005764725.1"/>
</dbReference>